<dbReference type="InterPro" id="IPR050832">
    <property type="entry name" value="Bact_Acetyltransf"/>
</dbReference>
<dbReference type="InterPro" id="IPR016890">
    <property type="entry name" value="UCP028520"/>
</dbReference>
<name>A0A7X1ZFW1_9PROT</name>
<accession>A0A7X1ZFW1</accession>
<dbReference type="InterPro" id="IPR016181">
    <property type="entry name" value="Acyl_CoA_acyltransferase"/>
</dbReference>
<keyword evidence="1 4" id="KW-0808">Transferase</keyword>
<dbReference type="Proteomes" id="UP000434582">
    <property type="component" value="Unassembled WGS sequence"/>
</dbReference>
<protein>
    <submittedName>
        <fullName evidence="4">GNAT family N-acetyltransferase</fullName>
    </submittedName>
</protein>
<reference evidence="4 5" key="1">
    <citation type="submission" date="2019-10" db="EMBL/GenBank/DDBJ databases">
        <title>Draft whole-genome sequence of the purple nonsulfur photosynthetic bacterium Roseospira navarrensis DSM 15114.</title>
        <authorList>
            <person name="Kyndt J.A."/>
            <person name="Meyer T.E."/>
        </authorList>
    </citation>
    <scope>NUCLEOTIDE SEQUENCE [LARGE SCALE GENOMIC DNA]</scope>
    <source>
        <strain evidence="4 5">DSM 15114</strain>
    </source>
</reference>
<dbReference type="AlphaFoldDB" id="A0A7X1ZFW1"/>
<keyword evidence="5" id="KW-1185">Reference proteome</keyword>
<dbReference type="CDD" id="cd04301">
    <property type="entry name" value="NAT_SF"/>
    <property type="match status" value="1"/>
</dbReference>
<dbReference type="RefSeq" id="WP_153345700.1">
    <property type="nucleotide sequence ID" value="NZ_WIVE01000057.1"/>
</dbReference>
<dbReference type="OrthoDB" id="6182349at2"/>
<dbReference type="InterPro" id="IPR000182">
    <property type="entry name" value="GNAT_dom"/>
</dbReference>
<evidence type="ECO:0000256" key="1">
    <source>
        <dbReference type="ARBA" id="ARBA00022679"/>
    </source>
</evidence>
<evidence type="ECO:0000313" key="5">
    <source>
        <dbReference type="Proteomes" id="UP000434582"/>
    </source>
</evidence>
<comment type="caution">
    <text evidence="4">The sequence shown here is derived from an EMBL/GenBank/DDBJ whole genome shotgun (WGS) entry which is preliminary data.</text>
</comment>
<dbReference type="SUPFAM" id="SSF55729">
    <property type="entry name" value="Acyl-CoA N-acyltransferases (Nat)"/>
    <property type="match status" value="1"/>
</dbReference>
<dbReference type="PIRSF" id="PIRSF028520">
    <property type="entry name" value="UCP028520"/>
    <property type="match status" value="1"/>
</dbReference>
<dbReference type="PANTHER" id="PTHR43877">
    <property type="entry name" value="AMINOALKYLPHOSPHONATE N-ACETYLTRANSFERASE-RELATED-RELATED"/>
    <property type="match status" value="1"/>
</dbReference>
<dbReference type="PANTHER" id="PTHR43877:SF2">
    <property type="entry name" value="AMINOALKYLPHOSPHONATE N-ACETYLTRANSFERASE-RELATED"/>
    <property type="match status" value="1"/>
</dbReference>
<keyword evidence="2" id="KW-0012">Acyltransferase</keyword>
<organism evidence="4 5">
    <name type="scientific">Roseospira navarrensis</name>
    <dbReference type="NCBI Taxonomy" id="140058"/>
    <lineage>
        <taxon>Bacteria</taxon>
        <taxon>Pseudomonadati</taxon>
        <taxon>Pseudomonadota</taxon>
        <taxon>Alphaproteobacteria</taxon>
        <taxon>Rhodospirillales</taxon>
        <taxon>Rhodospirillaceae</taxon>
        <taxon>Roseospira</taxon>
    </lineage>
</organism>
<dbReference type="Gene3D" id="3.40.630.30">
    <property type="match status" value="1"/>
</dbReference>
<sequence length="165" mass="17621">MPLPPRPLAPEDLPAALALNNAAQPNVNALEEDALAELVAQAALAAGAYGEDGTLLGFVLALPPGLAYESPNYRWVSETRSQFLYVDRGVVAPAARGRGVGRALYRLVIDTAREQGYGFVLCEVNERPPNPGSMAFHRALGFQEVGRMDHGPDDKAVVFMEYGGA</sequence>
<feature type="domain" description="N-acetyltransferase" evidence="3">
    <location>
        <begin position="49"/>
        <end position="142"/>
    </location>
</feature>
<gene>
    <name evidence="4" type="ORF">GHC57_15010</name>
</gene>
<dbReference type="EMBL" id="WIVE01000057">
    <property type="protein sequence ID" value="MQX37828.1"/>
    <property type="molecule type" value="Genomic_DNA"/>
</dbReference>
<dbReference type="GO" id="GO:0016747">
    <property type="term" value="F:acyltransferase activity, transferring groups other than amino-acyl groups"/>
    <property type="evidence" value="ECO:0007669"/>
    <property type="project" value="InterPro"/>
</dbReference>
<proteinExistence type="predicted"/>
<dbReference type="Pfam" id="PF00583">
    <property type="entry name" value="Acetyltransf_1"/>
    <property type="match status" value="1"/>
</dbReference>
<evidence type="ECO:0000259" key="3">
    <source>
        <dbReference type="Pfam" id="PF00583"/>
    </source>
</evidence>
<evidence type="ECO:0000256" key="2">
    <source>
        <dbReference type="ARBA" id="ARBA00023315"/>
    </source>
</evidence>
<evidence type="ECO:0000313" key="4">
    <source>
        <dbReference type="EMBL" id="MQX37828.1"/>
    </source>
</evidence>